<proteinExistence type="predicted"/>
<dbReference type="InterPro" id="IPR029052">
    <property type="entry name" value="Metallo-depent_PP-like"/>
</dbReference>
<comment type="caution">
    <text evidence="2">The sequence shown here is derived from an EMBL/GenBank/DDBJ whole genome shotgun (WGS) entry which is preliminary data.</text>
</comment>
<reference evidence="2 3" key="1">
    <citation type="submission" date="2024-06" db="EMBL/GenBank/DDBJ databases">
        <authorList>
            <person name="Chen R.Y."/>
        </authorList>
    </citation>
    <scope>NUCLEOTIDE SEQUENCE [LARGE SCALE GENOMIC DNA]</scope>
    <source>
        <strain evidence="2 3">D2</strain>
    </source>
</reference>
<dbReference type="Pfam" id="PF00149">
    <property type="entry name" value="Metallophos"/>
    <property type="match status" value="1"/>
</dbReference>
<gene>
    <name evidence="2" type="ORF">ABS311_14485</name>
</gene>
<dbReference type="Proteomes" id="UP001467690">
    <property type="component" value="Unassembled WGS sequence"/>
</dbReference>
<feature type="domain" description="Calcineurin-like phosphoesterase" evidence="1">
    <location>
        <begin position="11"/>
        <end position="229"/>
    </location>
</feature>
<dbReference type="EMBL" id="JBELOE010000244">
    <property type="protein sequence ID" value="MER2493088.1"/>
    <property type="molecule type" value="Genomic_DNA"/>
</dbReference>
<name>A0ABV1RJH0_9ALTE</name>
<evidence type="ECO:0000259" key="1">
    <source>
        <dbReference type="Pfam" id="PF00149"/>
    </source>
</evidence>
<evidence type="ECO:0000313" key="2">
    <source>
        <dbReference type="EMBL" id="MER2493088.1"/>
    </source>
</evidence>
<dbReference type="PANTHER" id="PTHR37844">
    <property type="entry name" value="SER/THR PROTEIN PHOSPHATASE SUPERFAMILY (AFU_ORTHOLOGUE AFUA_1G14840)"/>
    <property type="match status" value="1"/>
</dbReference>
<dbReference type="SUPFAM" id="SSF56300">
    <property type="entry name" value="Metallo-dependent phosphatases"/>
    <property type="match status" value="1"/>
</dbReference>
<dbReference type="InterPro" id="IPR004843">
    <property type="entry name" value="Calcineurin-like_PHP"/>
</dbReference>
<organism evidence="2 3">
    <name type="scientific">Catenovulum sediminis</name>
    <dbReference type="NCBI Taxonomy" id="1740262"/>
    <lineage>
        <taxon>Bacteria</taxon>
        <taxon>Pseudomonadati</taxon>
        <taxon>Pseudomonadota</taxon>
        <taxon>Gammaproteobacteria</taxon>
        <taxon>Alteromonadales</taxon>
        <taxon>Alteromonadaceae</taxon>
        <taxon>Catenovulum</taxon>
    </lineage>
</organism>
<dbReference type="RefSeq" id="WP_350402439.1">
    <property type="nucleotide sequence ID" value="NZ_JBELOE010000244.1"/>
</dbReference>
<dbReference type="Gene3D" id="3.60.21.10">
    <property type="match status" value="1"/>
</dbReference>
<protein>
    <submittedName>
        <fullName evidence="2">Metallophosphoesterase</fullName>
    </submittedName>
</protein>
<dbReference type="PANTHER" id="PTHR37844:SF2">
    <property type="entry name" value="SER_THR PROTEIN PHOSPHATASE SUPERFAMILY (AFU_ORTHOLOGUE AFUA_1G14840)"/>
    <property type="match status" value="1"/>
</dbReference>
<evidence type="ECO:0000313" key="3">
    <source>
        <dbReference type="Proteomes" id="UP001467690"/>
    </source>
</evidence>
<keyword evidence="3" id="KW-1185">Reference proteome</keyword>
<accession>A0ABV1RJH0</accession>
<sequence>MNQLAQLKLSVMSDIHLGCFAPDKLPDFELAQGIDVLVLARDIMDGVKSHGIDWVLNLNPNIPIIYIAGNHEYYGSRRDKAIRNLTDAFANTNVRFLINDTVTIKGYKFIVTDLWTDYQLRGDIVKSTNFARSRMNDFRKIKFKSATGYRKLRPLDTVQWHIEAKHFIQTELNNCQEEIPISVTHHATHPLQLEPAYKNSEFSPAYASDMTEFFNQCKTKPVLAINGHSNYCHSDGIYYYSNPFGYHDVEVVHRFDSKAMLELDGSKVKLTQKDPKVLSIPQKYLATDRILMSALQEALKQFEVDNQLTGIEDQFFRLLAGRNCPVGYVYRYDLCEILKKMGLWVEFY</sequence>